<feature type="transmembrane region" description="Helical" evidence="1">
    <location>
        <begin position="58"/>
        <end position="77"/>
    </location>
</feature>
<evidence type="ECO:0000313" key="2">
    <source>
        <dbReference type="EMBL" id="MBW98526.1"/>
    </source>
</evidence>
<keyword evidence="2" id="KW-0675">Receptor</keyword>
<keyword evidence="1" id="KW-1133">Transmembrane helix</keyword>
<accession>A0A2P2JYH1</accession>
<keyword evidence="1" id="KW-0472">Membrane</keyword>
<protein>
    <submittedName>
        <fullName evidence="2">Signal recognition particle receptor subunit beta-like</fullName>
    </submittedName>
</protein>
<organism evidence="2">
    <name type="scientific">Rhizophora mucronata</name>
    <name type="common">Asiatic mangrove</name>
    <dbReference type="NCBI Taxonomy" id="61149"/>
    <lineage>
        <taxon>Eukaryota</taxon>
        <taxon>Viridiplantae</taxon>
        <taxon>Streptophyta</taxon>
        <taxon>Embryophyta</taxon>
        <taxon>Tracheophyta</taxon>
        <taxon>Spermatophyta</taxon>
        <taxon>Magnoliopsida</taxon>
        <taxon>eudicotyledons</taxon>
        <taxon>Gunneridae</taxon>
        <taxon>Pentapetalae</taxon>
        <taxon>rosids</taxon>
        <taxon>fabids</taxon>
        <taxon>Malpighiales</taxon>
        <taxon>Rhizophoraceae</taxon>
        <taxon>Rhizophora</taxon>
    </lineage>
</organism>
<evidence type="ECO:0000256" key="1">
    <source>
        <dbReference type="SAM" id="Phobius"/>
    </source>
</evidence>
<proteinExistence type="predicted"/>
<reference evidence="2" key="1">
    <citation type="submission" date="2018-02" db="EMBL/GenBank/DDBJ databases">
        <title>Rhizophora mucronata_Transcriptome.</title>
        <authorList>
            <person name="Meera S.P."/>
            <person name="Sreeshan A."/>
            <person name="Augustine A."/>
        </authorList>
    </citation>
    <scope>NUCLEOTIDE SEQUENCE</scope>
    <source>
        <tissue evidence="2">Leaf</tissue>
    </source>
</reference>
<dbReference type="EMBL" id="GGEC01018043">
    <property type="protein sequence ID" value="MBW98526.1"/>
    <property type="molecule type" value="Transcribed_RNA"/>
</dbReference>
<dbReference type="AlphaFoldDB" id="A0A2P2JYH1"/>
<keyword evidence="1" id="KW-0812">Transmembrane</keyword>
<sequence>MKCNMNNLLVQKLGSLVFVGQRKNLHFLLRKQLLSVKACIYDPFCQRRASVERCTPSALYMLGCTSYLIICHTLLAINQAHIASRANTS</sequence>
<name>A0A2P2JYH1_RHIMU</name>